<dbReference type="SMART" id="SM00603">
    <property type="entry name" value="LCCL"/>
    <property type="match status" value="1"/>
</dbReference>
<gene>
    <name evidence="3" type="ORF">PCOR1329_LOCUS1738</name>
</gene>
<feature type="signal peptide" evidence="1">
    <location>
        <begin position="1"/>
        <end position="31"/>
    </location>
</feature>
<dbReference type="Pfam" id="PF03815">
    <property type="entry name" value="LCCL"/>
    <property type="match status" value="1"/>
</dbReference>
<name>A0ABN9PEK2_9DINO</name>
<keyword evidence="1" id="KW-0732">Signal</keyword>
<evidence type="ECO:0000259" key="2">
    <source>
        <dbReference type="PROSITE" id="PS50820"/>
    </source>
</evidence>
<dbReference type="EMBL" id="CAUYUJ010000427">
    <property type="protein sequence ID" value="CAK0790474.1"/>
    <property type="molecule type" value="Genomic_DNA"/>
</dbReference>
<accession>A0ABN9PEK2</accession>
<dbReference type="PANTHER" id="PTHR31331:SF1">
    <property type="entry name" value="CYSTEINE RICH SECRETORY PROTEIN LCCL DOMAIN CONTAINING 2"/>
    <property type="match status" value="1"/>
</dbReference>
<reference evidence="3" key="1">
    <citation type="submission" date="2023-10" db="EMBL/GenBank/DDBJ databases">
        <authorList>
            <person name="Chen Y."/>
            <person name="Shah S."/>
            <person name="Dougan E. K."/>
            <person name="Thang M."/>
            <person name="Chan C."/>
        </authorList>
    </citation>
    <scope>NUCLEOTIDE SEQUENCE [LARGE SCALE GENOMIC DNA]</scope>
</reference>
<dbReference type="Gene3D" id="2.170.130.20">
    <property type="entry name" value="LCCL-like domain"/>
    <property type="match status" value="1"/>
</dbReference>
<proteinExistence type="predicted"/>
<evidence type="ECO:0000256" key="1">
    <source>
        <dbReference type="SAM" id="SignalP"/>
    </source>
</evidence>
<evidence type="ECO:0000313" key="3">
    <source>
        <dbReference type="EMBL" id="CAK0790474.1"/>
    </source>
</evidence>
<dbReference type="PROSITE" id="PS50820">
    <property type="entry name" value="LCCL"/>
    <property type="match status" value="1"/>
</dbReference>
<dbReference type="SUPFAM" id="SSF69848">
    <property type="entry name" value="LCCL domain"/>
    <property type="match status" value="1"/>
</dbReference>
<organism evidence="3 4">
    <name type="scientific">Prorocentrum cordatum</name>
    <dbReference type="NCBI Taxonomy" id="2364126"/>
    <lineage>
        <taxon>Eukaryota</taxon>
        <taxon>Sar</taxon>
        <taxon>Alveolata</taxon>
        <taxon>Dinophyceae</taxon>
        <taxon>Prorocentrales</taxon>
        <taxon>Prorocentraceae</taxon>
        <taxon>Prorocentrum</taxon>
    </lineage>
</organism>
<protein>
    <recommendedName>
        <fullName evidence="2">LCCL domain-containing protein</fullName>
    </recommendedName>
</protein>
<dbReference type="InterPro" id="IPR004043">
    <property type="entry name" value="LCCL"/>
</dbReference>
<dbReference type="PANTHER" id="PTHR31331">
    <property type="entry name" value="LCCL DOMAIN PROTEIN (AFU_ORTHOLOGUE AFUA_5G08630)"/>
    <property type="match status" value="1"/>
</dbReference>
<feature type="domain" description="LCCL" evidence="2">
    <location>
        <begin position="63"/>
        <end position="107"/>
    </location>
</feature>
<dbReference type="Proteomes" id="UP001189429">
    <property type="component" value="Unassembled WGS sequence"/>
</dbReference>
<dbReference type="InterPro" id="IPR036609">
    <property type="entry name" value="LCCL_sf"/>
</dbReference>
<keyword evidence="4" id="KW-1185">Reference proteome</keyword>
<feature type="non-terminal residue" evidence="3">
    <location>
        <position position="1"/>
    </location>
</feature>
<feature type="chain" id="PRO_5046888031" description="LCCL domain-containing protein" evidence="1">
    <location>
        <begin position="32"/>
        <end position="138"/>
    </location>
</feature>
<sequence>PPVRPRHLRCRAATAAGGARTLLLLLALAAGSPCAAVASSAYRLDCGQTFQPSAFLAEASYPVSCPVNCGAEDVAVYGTDYYASESAVCPAAVHQGVIGNGGGTLLVKLQKDGVSLCFNGTAQNGVSSRACNCCDGCG</sequence>
<feature type="non-terminal residue" evidence="3">
    <location>
        <position position="138"/>
    </location>
</feature>
<comment type="caution">
    <text evidence="3">The sequence shown here is derived from an EMBL/GenBank/DDBJ whole genome shotgun (WGS) entry which is preliminary data.</text>
</comment>
<evidence type="ECO:0000313" key="4">
    <source>
        <dbReference type="Proteomes" id="UP001189429"/>
    </source>
</evidence>
<dbReference type="InterPro" id="IPR051957">
    <property type="entry name" value="CRISP-LCCL_domain"/>
</dbReference>